<feature type="domain" description="ATP phosphoribosyltransferase catalytic" evidence="17">
    <location>
        <begin position="49"/>
        <end position="204"/>
    </location>
</feature>
<evidence type="ECO:0000256" key="2">
    <source>
        <dbReference type="ARBA" id="ARBA00004496"/>
    </source>
</evidence>
<dbReference type="GO" id="GO:0005524">
    <property type="term" value="F:ATP binding"/>
    <property type="evidence" value="ECO:0007669"/>
    <property type="project" value="UniProtKB-KW"/>
</dbReference>
<evidence type="ECO:0000313" key="18">
    <source>
        <dbReference type="EMBL" id="AEE14334.1"/>
    </source>
</evidence>
<evidence type="ECO:0000256" key="15">
    <source>
        <dbReference type="ARBA" id="ARBA00024861"/>
    </source>
</evidence>
<evidence type="ECO:0000313" key="19">
    <source>
        <dbReference type="Proteomes" id="UP000011765"/>
    </source>
</evidence>
<evidence type="ECO:0000256" key="1">
    <source>
        <dbReference type="ARBA" id="ARBA00000915"/>
    </source>
</evidence>
<dbReference type="InterPro" id="IPR024893">
    <property type="entry name" value="ATP_PRibTrfase_HisG_short"/>
</dbReference>
<evidence type="ECO:0000256" key="6">
    <source>
        <dbReference type="ARBA" id="ARBA00011946"/>
    </source>
</evidence>
<dbReference type="EC" id="2.4.2.17" evidence="6 16"/>
<dbReference type="RefSeq" id="WP_013756061.1">
    <property type="nucleotide sequence ID" value="NC_015499.1"/>
</dbReference>
<dbReference type="GO" id="GO:0000105">
    <property type="term" value="P:L-histidine biosynthetic process"/>
    <property type="evidence" value="ECO:0007669"/>
    <property type="project" value="UniProtKB-UniRule"/>
</dbReference>
<comment type="catalytic activity">
    <reaction evidence="1 16">
        <text>1-(5-phospho-beta-D-ribosyl)-ATP + diphosphate = 5-phospho-alpha-D-ribose 1-diphosphate + ATP</text>
        <dbReference type="Rhea" id="RHEA:18473"/>
        <dbReference type="ChEBI" id="CHEBI:30616"/>
        <dbReference type="ChEBI" id="CHEBI:33019"/>
        <dbReference type="ChEBI" id="CHEBI:58017"/>
        <dbReference type="ChEBI" id="CHEBI:73183"/>
        <dbReference type="EC" id="2.4.2.17"/>
    </reaction>
</comment>
<evidence type="ECO:0000256" key="4">
    <source>
        <dbReference type="ARBA" id="ARBA00009489"/>
    </source>
</evidence>
<reference evidence="18 19" key="1">
    <citation type="submission" date="2011-04" db="EMBL/GenBank/DDBJ databases">
        <title>The complete genome of Thermodesulfobium narugense DSM 14796.</title>
        <authorList>
            <consortium name="US DOE Joint Genome Institute (JGI-PGF)"/>
            <person name="Lucas S."/>
            <person name="Han J."/>
            <person name="Lapidus A."/>
            <person name="Bruce D."/>
            <person name="Goodwin L."/>
            <person name="Pitluck S."/>
            <person name="Peters L."/>
            <person name="Kyrpides N."/>
            <person name="Mavromatis K."/>
            <person name="Pagani I."/>
            <person name="Ivanova N."/>
            <person name="Ovchinnikova G."/>
            <person name="Zhang X."/>
            <person name="Saunders L."/>
            <person name="Detter J.C."/>
            <person name="Tapia R."/>
            <person name="Han C."/>
            <person name="Land M."/>
            <person name="Hauser L."/>
            <person name="Markowitz V."/>
            <person name="Cheng J.-F."/>
            <person name="Hugenholtz P."/>
            <person name="Woyke T."/>
            <person name="Wu D."/>
            <person name="Spring S."/>
            <person name="Schroeder M."/>
            <person name="Brambilla E."/>
            <person name="Klenk H.-P."/>
            <person name="Eisen J.A."/>
        </authorList>
    </citation>
    <scope>NUCLEOTIDE SEQUENCE [LARGE SCALE GENOMIC DNA]</scope>
    <source>
        <strain evidence="18 19">DSM 14796</strain>
    </source>
</reference>
<dbReference type="Proteomes" id="UP000011765">
    <property type="component" value="Chromosome"/>
</dbReference>
<dbReference type="InterPro" id="IPR013820">
    <property type="entry name" value="ATP_PRibTrfase_cat"/>
</dbReference>
<keyword evidence="8 16" id="KW-0963">Cytoplasm</keyword>
<dbReference type="FunFam" id="3.40.190.10:FF:000008">
    <property type="entry name" value="ATP phosphoribosyltransferase"/>
    <property type="match status" value="1"/>
</dbReference>
<keyword evidence="10 16" id="KW-0328">Glycosyltransferase</keyword>
<evidence type="ECO:0000256" key="10">
    <source>
        <dbReference type="ARBA" id="ARBA00022676"/>
    </source>
</evidence>
<dbReference type="InterPro" id="IPR018198">
    <property type="entry name" value="ATP_PRibTrfase_CS"/>
</dbReference>
<name>M1E894_9BACT</name>
<dbReference type="PANTHER" id="PTHR21403:SF8">
    <property type="entry name" value="ATP PHOSPHORIBOSYLTRANSFERASE"/>
    <property type="match status" value="1"/>
</dbReference>
<dbReference type="CDD" id="cd13595">
    <property type="entry name" value="PBP2_HisGs"/>
    <property type="match status" value="1"/>
</dbReference>
<dbReference type="STRING" id="747365.Thena_0699"/>
<dbReference type="AlphaFoldDB" id="M1E894"/>
<keyword evidence="11 16" id="KW-0808">Transferase</keyword>
<comment type="function">
    <text evidence="15 16">Catalyzes the condensation of ATP and 5-phosphoribose 1-diphosphate to form N'-(5'-phosphoribosyl)-ATP (PR-ATP). Has a crucial role in the pathway because the rate of histidine biosynthesis seems to be controlled primarily by regulation of HisG enzymatic activity.</text>
</comment>
<comment type="similarity">
    <text evidence="4 16">Belongs to the ATP phosphoribosyltransferase family. Short subfamily.</text>
</comment>
<evidence type="ECO:0000256" key="14">
    <source>
        <dbReference type="ARBA" id="ARBA00023102"/>
    </source>
</evidence>
<keyword evidence="14 16" id="KW-0368">Histidine biosynthesis</keyword>
<gene>
    <name evidence="16" type="primary">hisG</name>
    <name evidence="18" type="ORF">Thena_0699</name>
</gene>
<comment type="subunit">
    <text evidence="5 16">Heteromultimer composed of HisG and HisZ subunits.</text>
</comment>
<comment type="domain">
    <text evidence="16">Lacks the C-terminal regulatory region which is replaced by HisZ.</text>
</comment>
<evidence type="ECO:0000259" key="17">
    <source>
        <dbReference type="Pfam" id="PF01634"/>
    </source>
</evidence>
<dbReference type="Pfam" id="PF01634">
    <property type="entry name" value="HisG"/>
    <property type="match status" value="1"/>
</dbReference>
<evidence type="ECO:0000256" key="8">
    <source>
        <dbReference type="ARBA" id="ARBA00022490"/>
    </source>
</evidence>
<evidence type="ECO:0000256" key="5">
    <source>
        <dbReference type="ARBA" id="ARBA00011496"/>
    </source>
</evidence>
<dbReference type="GO" id="GO:0005737">
    <property type="term" value="C:cytoplasm"/>
    <property type="evidence" value="ECO:0007669"/>
    <property type="project" value="UniProtKB-SubCell"/>
</dbReference>
<keyword evidence="19" id="KW-1185">Reference proteome</keyword>
<dbReference type="eggNOG" id="COG0040">
    <property type="taxonomic scope" value="Bacteria"/>
</dbReference>
<keyword evidence="12 16" id="KW-0547">Nucleotide-binding</keyword>
<keyword evidence="13 16" id="KW-0067">ATP-binding</keyword>
<sequence>MLKIAVPKGVLFEPSLRLLKNCGYKIPSDFGRKLLIEDSNQQLSLVIVRPFDMPLYVEEGVVDVAFIGKDVIEETSMSCFEILDLGYGQCRLSVAVPGFSPYRSVEDFHSFIKVGSKYQNLSKKFFIEKGIQVRIFPLGGSVELSPIVGLSDAIIDLVSTGNTLKANNLVEIETILFSTSRLVVNDAKYRLKRKEINEFILRVKEVLNDIY</sequence>
<evidence type="ECO:0000256" key="13">
    <source>
        <dbReference type="ARBA" id="ARBA00022840"/>
    </source>
</evidence>
<keyword evidence="9 16" id="KW-0028">Amino-acid biosynthesis</keyword>
<dbReference type="HOGENOM" id="CLU_038115_2_0_9"/>
<evidence type="ECO:0000256" key="16">
    <source>
        <dbReference type="HAMAP-Rule" id="MF_01018"/>
    </source>
</evidence>
<dbReference type="InterPro" id="IPR001348">
    <property type="entry name" value="ATP_PRibTrfase_HisG"/>
</dbReference>
<dbReference type="SUPFAM" id="SSF53850">
    <property type="entry name" value="Periplasmic binding protein-like II"/>
    <property type="match status" value="1"/>
</dbReference>
<dbReference type="HAMAP" id="MF_01018">
    <property type="entry name" value="HisG_Short"/>
    <property type="match status" value="1"/>
</dbReference>
<protein>
    <recommendedName>
        <fullName evidence="7 16">ATP phosphoribosyltransferase</fullName>
        <shortName evidence="16">ATP-PRT</shortName>
        <shortName evidence="16">ATP-PRTase</shortName>
        <ecNumber evidence="6 16">2.4.2.17</ecNumber>
    </recommendedName>
</protein>
<proteinExistence type="inferred from homology"/>
<comment type="pathway">
    <text evidence="3 16">Amino-acid biosynthesis; L-histidine biosynthesis; L-histidine from 5-phospho-alpha-D-ribose 1-diphosphate: step 1/9.</text>
</comment>
<comment type="subcellular location">
    <subcellularLocation>
        <location evidence="2 16">Cytoplasm</location>
    </subcellularLocation>
</comment>
<evidence type="ECO:0000256" key="3">
    <source>
        <dbReference type="ARBA" id="ARBA00004667"/>
    </source>
</evidence>
<accession>M1E894</accession>
<dbReference type="UniPathway" id="UPA00031">
    <property type="reaction ID" value="UER00006"/>
</dbReference>
<dbReference type="EMBL" id="CP002690">
    <property type="protein sequence ID" value="AEE14334.1"/>
    <property type="molecule type" value="Genomic_DNA"/>
</dbReference>
<dbReference type="Gene3D" id="3.40.190.10">
    <property type="entry name" value="Periplasmic binding protein-like II"/>
    <property type="match status" value="2"/>
</dbReference>
<dbReference type="KEGG" id="tnr:Thena_0699"/>
<evidence type="ECO:0000256" key="11">
    <source>
        <dbReference type="ARBA" id="ARBA00022679"/>
    </source>
</evidence>
<organism evidence="18 19">
    <name type="scientific">Thermodesulfobium narugense DSM 14796</name>
    <dbReference type="NCBI Taxonomy" id="747365"/>
    <lineage>
        <taxon>Bacteria</taxon>
        <taxon>Pseudomonadati</taxon>
        <taxon>Thermodesulfobiota</taxon>
        <taxon>Thermodesulfobiia</taxon>
        <taxon>Thermodesulfobiales</taxon>
        <taxon>Thermodesulfobiaceae</taxon>
        <taxon>Thermodesulfobium</taxon>
    </lineage>
</organism>
<dbReference type="GO" id="GO:0003879">
    <property type="term" value="F:ATP phosphoribosyltransferase activity"/>
    <property type="evidence" value="ECO:0007669"/>
    <property type="project" value="UniProtKB-UniRule"/>
</dbReference>
<evidence type="ECO:0000256" key="9">
    <source>
        <dbReference type="ARBA" id="ARBA00022605"/>
    </source>
</evidence>
<evidence type="ECO:0000256" key="7">
    <source>
        <dbReference type="ARBA" id="ARBA00020998"/>
    </source>
</evidence>
<dbReference type="PANTHER" id="PTHR21403">
    <property type="entry name" value="ATP PHOSPHORIBOSYLTRANSFERASE ATP-PRTASE"/>
    <property type="match status" value="1"/>
</dbReference>
<dbReference type="PROSITE" id="PS01316">
    <property type="entry name" value="ATP_P_PHORIBOSYLTR"/>
    <property type="match status" value="1"/>
</dbReference>
<evidence type="ECO:0000256" key="12">
    <source>
        <dbReference type="ARBA" id="ARBA00022741"/>
    </source>
</evidence>
<dbReference type="NCBIfam" id="TIGR00070">
    <property type="entry name" value="hisG"/>
    <property type="match status" value="1"/>
</dbReference>